<sequence>MAAGDSNITICAGAARALGGQTFSAFTDDVTGAGLCGDIYPSLRDSILGSYDWHFATEKAQLSKEATGPVSGWQEQYTLKGDRLHDAPLRVYNTSAVDAKPLTAGWEIIGDKLMTNEVEIWIDYSHTTNEGLWPAYFVELMRNVVMAEIAFHMTDQENVAARLQLKVYGQDGNGGMLQRAKTRNSQDNPVRIIEDFSLIDARLGSV</sequence>
<protein>
    <submittedName>
        <fullName evidence="1">Uncharacterized protein</fullName>
    </submittedName>
</protein>
<gene>
    <name evidence="1" type="ORF">LCGC14_1872060</name>
</gene>
<dbReference type="EMBL" id="LAZR01019117">
    <property type="protein sequence ID" value="KKL93702.1"/>
    <property type="molecule type" value="Genomic_DNA"/>
</dbReference>
<dbReference type="AlphaFoldDB" id="A0A0F9J3G0"/>
<evidence type="ECO:0000313" key="1">
    <source>
        <dbReference type="EMBL" id="KKL93702.1"/>
    </source>
</evidence>
<accession>A0A0F9J3G0</accession>
<reference evidence="1" key="1">
    <citation type="journal article" date="2015" name="Nature">
        <title>Complex archaea that bridge the gap between prokaryotes and eukaryotes.</title>
        <authorList>
            <person name="Spang A."/>
            <person name="Saw J.H."/>
            <person name="Jorgensen S.L."/>
            <person name="Zaremba-Niedzwiedzka K."/>
            <person name="Martijn J."/>
            <person name="Lind A.E."/>
            <person name="van Eijk R."/>
            <person name="Schleper C."/>
            <person name="Guy L."/>
            <person name="Ettema T.J."/>
        </authorList>
    </citation>
    <scope>NUCLEOTIDE SEQUENCE</scope>
</reference>
<name>A0A0F9J3G0_9ZZZZ</name>
<comment type="caution">
    <text evidence="1">The sequence shown here is derived from an EMBL/GenBank/DDBJ whole genome shotgun (WGS) entry which is preliminary data.</text>
</comment>
<proteinExistence type="predicted"/>
<organism evidence="1">
    <name type="scientific">marine sediment metagenome</name>
    <dbReference type="NCBI Taxonomy" id="412755"/>
    <lineage>
        <taxon>unclassified sequences</taxon>
        <taxon>metagenomes</taxon>
        <taxon>ecological metagenomes</taxon>
    </lineage>
</organism>